<gene>
    <name evidence="12" type="ORF">CF168_07425</name>
</gene>
<dbReference type="Pfam" id="PF01035">
    <property type="entry name" value="DNA_binding_1"/>
    <property type="match status" value="1"/>
</dbReference>
<accession>A0A220UKL6</accession>
<evidence type="ECO:0000313" key="12">
    <source>
        <dbReference type="EMBL" id="ASK68727.1"/>
    </source>
</evidence>
<keyword evidence="13" id="KW-1185">Reference proteome</keyword>
<dbReference type="InterPro" id="IPR036631">
    <property type="entry name" value="MGMT_N_sf"/>
</dbReference>
<keyword evidence="8" id="KW-0804">Transcription</keyword>
<dbReference type="AlphaFoldDB" id="A0A220UKL6"/>
<evidence type="ECO:0000313" key="13">
    <source>
        <dbReference type="Proteomes" id="UP000198367"/>
    </source>
</evidence>
<keyword evidence="9" id="KW-0234">DNA repair</keyword>
<reference evidence="12 13" key="1">
    <citation type="submission" date="2017-07" db="EMBL/GenBank/DDBJ databases">
        <title>Phenotypical and genomic characterization of a clinical isolate of Shewanella bicestrii sp. nov. producing an extended-spectrum beta-lactamase and a new oxacillinase variant.</title>
        <authorList>
            <person name="Jousset A.B."/>
            <person name="Bonnin R.A."/>
            <person name="Girlich D."/>
            <person name="Dabos L."/>
            <person name="Potron A."/>
            <person name="Dortet L."/>
            <person name="Glaser P."/>
            <person name="Naas T."/>
        </authorList>
    </citation>
    <scope>NUCLEOTIDE SEQUENCE [LARGE SCALE GENOMIC DNA]</scope>
    <source>
        <strain evidence="12 13">JAB-1</strain>
    </source>
</reference>
<dbReference type="PANTHER" id="PTHR10815">
    <property type="entry name" value="METHYLATED-DNA--PROTEIN-CYSTEINE METHYLTRANSFERASE"/>
    <property type="match status" value="1"/>
</dbReference>
<protein>
    <recommendedName>
        <fullName evidence="3">methylated-DNA--[protein]-cysteine S-methyltransferase</fullName>
        <ecNumber evidence="3">2.1.1.63</ecNumber>
    </recommendedName>
</protein>
<keyword evidence="6" id="KW-0227">DNA damage</keyword>
<evidence type="ECO:0000256" key="4">
    <source>
        <dbReference type="ARBA" id="ARBA00022603"/>
    </source>
</evidence>
<dbReference type="GO" id="GO:0032259">
    <property type="term" value="P:methylation"/>
    <property type="evidence" value="ECO:0007669"/>
    <property type="project" value="UniProtKB-KW"/>
</dbReference>
<dbReference type="SUPFAM" id="SSF53155">
    <property type="entry name" value="Methylated DNA-protein cysteine methyltransferase domain"/>
    <property type="match status" value="1"/>
</dbReference>
<dbReference type="GO" id="GO:0006281">
    <property type="term" value="P:DNA repair"/>
    <property type="evidence" value="ECO:0007669"/>
    <property type="project" value="UniProtKB-KW"/>
</dbReference>
<dbReference type="InterPro" id="IPR001497">
    <property type="entry name" value="MethylDNA_cys_MeTrfase_AS"/>
</dbReference>
<dbReference type="SUPFAM" id="SSF46767">
    <property type="entry name" value="Methylated DNA-protein cysteine methyltransferase, C-terminal domain"/>
    <property type="match status" value="1"/>
</dbReference>
<evidence type="ECO:0000256" key="3">
    <source>
        <dbReference type="ARBA" id="ARBA00011918"/>
    </source>
</evidence>
<dbReference type="Gene3D" id="1.10.10.60">
    <property type="entry name" value="Homeodomain-like"/>
    <property type="match status" value="2"/>
</dbReference>
<evidence type="ECO:0000259" key="11">
    <source>
        <dbReference type="PROSITE" id="PS01124"/>
    </source>
</evidence>
<evidence type="ECO:0000256" key="10">
    <source>
        <dbReference type="ARBA" id="ARBA00049348"/>
    </source>
</evidence>
<dbReference type="FunFam" id="1.10.10.10:FF:000214">
    <property type="entry name" value="Methylated-DNA--protein-cysteine methyltransferase"/>
    <property type="match status" value="1"/>
</dbReference>
<keyword evidence="4 12" id="KW-0489">Methyltransferase</keyword>
<dbReference type="PANTHER" id="PTHR10815:SF13">
    <property type="entry name" value="METHYLATED-DNA--PROTEIN-CYSTEINE METHYLTRANSFERASE"/>
    <property type="match status" value="1"/>
</dbReference>
<dbReference type="GO" id="GO:0003908">
    <property type="term" value="F:methylated-DNA-[protein]-cysteine S-methyltransferase activity"/>
    <property type="evidence" value="ECO:0007669"/>
    <property type="project" value="UniProtKB-EC"/>
</dbReference>
<comment type="similarity">
    <text evidence="2">Belongs to the MGMT family.</text>
</comment>
<dbReference type="SUPFAM" id="SSF46689">
    <property type="entry name" value="Homeodomain-like"/>
    <property type="match status" value="2"/>
</dbReference>
<dbReference type="GO" id="GO:0003700">
    <property type="term" value="F:DNA-binding transcription factor activity"/>
    <property type="evidence" value="ECO:0007669"/>
    <property type="project" value="InterPro"/>
</dbReference>
<dbReference type="InterPro" id="IPR014048">
    <property type="entry name" value="MethylDNA_cys_MeTrfase_DNA-bd"/>
</dbReference>
<comment type="catalytic activity">
    <reaction evidence="10">
        <text>a 6-O-methyl-2'-deoxyguanosine in DNA + L-cysteinyl-[protein] = S-methyl-L-cysteinyl-[protein] + a 2'-deoxyguanosine in DNA</text>
        <dbReference type="Rhea" id="RHEA:24000"/>
        <dbReference type="Rhea" id="RHEA-COMP:10131"/>
        <dbReference type="Rhea" id="RHEA-COMP:10132"/>
        <dbReference type="Rhea" id="RHEA-COMP:11367"/>
        <dbReference type="Rhea" id="RHEA-COMP:11368"/>
        <dbReference type="ChEBI" id="CHEBI:29950"/>
        <dbReference type="ChEBI" id="CHEBI:82612"/>
        <dbReference type="ChEBI" id="CHEBI:85445"/>
        <dbReference type="ChEBI" id="CHEBI:85448"/>
        <dbReference type="EC" id="2.1.1.63"/>
    </reaction>
</comment>
<evidence type="ECO:0000256" key="2">
    <source>
        <dbReference type="ARBA" id="ARBA00008711"/>
    </source>
</evidence>
<dbReference type="CDD" id="cd06445">
    <property type="entry name" value="ATase"/>
    <property type="match status" value="1"/>
</dbReference>
<dbReference type="Pfam" id="PF12833">
    <property type="entry name" value="HTH_18"/>
    <property type="match status" value="1"/>
</dbReference>
<dbReference type="KEGG" id="sbj:CF168_07425"/>
<dbReference type="Gene3D" id="1.10.10.10">
    <property type="entry name" value="Winged helix-like DNA-binding domain superfamily/Winged helix DNA-binding domain"/>
    <property type="match status" value="1"/>
</dbReference>
<dbReference type="EMBL" id="CP022358">
    <property type="protein sequence ID" value="ASK68727.1"/>
    <property type="molecule type" value="Genomic_DNA"/>
</dbReference>
<comment type="catalytic activity">
    <reaction evidence="1">
        <text>a 4-O-methyl-thymidine in DNA + L-cysteinyl-[protein] = a thymidine in DNA + S-methyl-L-cysteinyl-[protein]</text>
        <dbReference type="Rhea" id="RHEA:53428"/>
        <dbReference type="Rhea" id="RHEA-COMP:10131"/>
        <dbReference type="Rhea" id="RHEA-COMP:10132"/>
        <dbReference type="Rhea" id="RHEA-COMP:13555"/>
        <dbReference type="Rhea" id="RHEA-COMP:13556"/>
        <dbReference type="ChEBI" id="CHEBI:29950"/>
        <dbReference type="ChEBI" id="CHEBI:82612"/>
        <dbReference type="ChEBI" id="CHEBI:137386"/>
        <dbReference type="ChEBI" id="CHEBI:137387"/>
        <dbReference type="EC" id="2.1.1.63"/>
    </reaction>
</comment>
<dbReference type="PROSITE" id="PS00374">
    <property type="entry name" value="MGMT"/>
    <property type="match status" value="1"/>
</dbReference>
<dbReference type="InterPro" id="IPR018060">
    <property type="entry name" value="HTH_AraC"/>
</dbReference>
<keyword evidence="7" id="KW-0805">Transcription regulation</keyword>
<dbReference type="NCBIfam" id="TIGR00589">
    <property type="entry name" value="ogt"/>
    <property type="match status" value="1"/>
</dbReference>
<dbReference type="InterPro" id="IPR009057">
    <property type="entry name" value="Homeodomain-like_sf"/>
</dbReference>
<evidence type="ECO:0000256" key="6">
    <source>
        <dbReference type="ARBA" id="ARBA00022763"/>
    </source>
</evidence>
<keyword evidence="5 12" id="KW-0808">Transferase</keyword>
<dbReference type="PROSITE" id="PS01124">
    <property type="entry name" value="HTH_ARAC_FAMILY_2"/>
    <property type="match status" value="1"/>
</dbReference>
<organism evidence="12 13">
    <name type="scientific">Shewanella bicestrii</name>
    <dbReference type="NCBI Taxonomy" id="2018305"/>
    <lineage>
        <taxon>Bacteria</taxon>
        <taxon>Pseudomonadati</taxon>
        <taxon>Pseudomonadota</taxon>
        <taxon>Gammaproteobacteria</taxon>
        <taxon>Alteromonadales</taxon>
        <taxon>Shewanellaceae</taxon>
        <taxon>Shewanella</taxon>
    </lineage>
</organism>
<feature type="domain" description="HTH araC/xylS-type" evidence="11">
    <location>
        <begin position="9"/>
        <end position="107"/>
    </location>
</feature>
<evidence type="ECO:0000256" key="1">
    <source>
        <dbReference type="ARBA" id="ARBA00001286"/>
    </source>
</evidence>
<dbReference type="InterPro" id="IPR036388">
    <property type="entry name" value="WH-like_DNA-bd_sf"/>
</dbReference>
<proteinExistence type="inferred from homology"/>
<dbReference type="RefSeq" id="WP_086902536.1">
    <property type="nucleotide sequence ID" value="NZ_CP022358.1"/>
</dbReference>
<dbReference type="GO" id="GO:0043565">
    <property type="term" value="F:sequence-specific DNA binding"/>
    <property type="evidence" value="ECO:0007669"/>
    <property type="project" value="InterPro"/>
</dbReference>
<evidence type="ECO:0000256" key="5">
    <source>
        <dbReference type="ARBA" id="ARBA00022679"/>
    </source>
</evidence>
<name>A0A220UKL6_9GAMM</name>
<dbReference type="InterPro" id="IPR036217">
    <property type="entry name" value="MethylDNA_cys_MeTrfase_DNAb"/>
</dbReference>
<dbReference type="EC" id="2.1.1.63" evidence="3"/>
<dbReference type="Gene3D" id="3.30.160.70">
    <property type="entry name" value="Methylated DNA-protein cysteine methyltransferase domain"/>
    <property type="match status" value="1"/>
</dbReference>
<evidence type="ECO:0000256" key="9">
    <source>
        <dbReference type="ARBA" id="ARBA00023204"/>
    </source>
</evidence>
<dbReference type="SMART" id="SM00342">
    <property type="entry name" value="HTH_ARAC"/>
    <property type="match status" value="1"/>
</dbReference>
<evidence type="ECO:0000256" key="8">
    <source>
        <dbReference type="ARBA" id="ARBA00023163"/>
    </source>
</evidence>
<sequence>MTQDYERIARAIDFIRQHVGHQPSLAEIAAHVHLSEFHFQRLFSRWAGITPKRYLQALTLERAKQLLQQPSHSTLSASYELGLSSGSRLYDHFVQLEAVTPFEYRQQGLGISIAYGYHPTPFGLAFIAQTARGICQFDFVDMQQIQLPLERLKQSWSQATIYEDTAQTASLIDHLFSQYFAGSSAAEVNLTAPNTQAIHQGEPAPLSLWVKGTNFQLNVWRALLNLPKGEVASYGDIAKAIGKPKASRAVGTAIGANPVALLIPCHRVLRQSGELGGYRWGETRKHAILAREAAYCE</sequence>
<evidence type="ECO:0000256" key="7">
    <source>
        <dbReference type="ARBA" id="ARBA00023015"/>
    </source>
</evidence>
<dbReference type="Proteomes" id="UP000198367">
    <property type="component" value="Chromosome"/>
</dbReference>